<evidence type="ECO:0000256" key="3">
    <source>
        <dbReference type="ARBA" id="ARBA00022617"/>
    </source>
</evidence>
<keyword evidence="5" id="KW-0408">Iron</keyword>
<dbReference type="PANTHER" id="PTHR24305:SF232">
    <property type="entry name" value="P450, PUTATIVE (EUROFUNG)-RELATED"/>
    <property type="match status" value="1"/>
</dbReference>
<evidence type="ECO:0000313" key="7">
    <source>
        <dbReference type="EMBL" id="KAL2277291.1"/>
    </source>
</evidence>
<feature type="transmembrane region" description="Helical" evidence="6">
    <location>
        <begin position="39"/>
        <end position="58"/>
    </location>
</feature>
<evidence type="ECO:0000313" key="8">
    <source>
        <dbReference type="Proteomes" id="UP001600888"/>
    </source>
</evidence>
<keyword evidence="4" id="KW-0479">Metal-binding</keyword>
<comment type="similarity">
    <text evidence="2">Belongs to the cytochrome P450 family.</text>
</comment>
<evidence type="ECO:0000256" key="4">
    <source>
        <dbReference type="ARBA" id="ARBA00022723"/>
    </source>
</evidence>
<protein>
    <recommendedName>
        <fullName evidence="9">Cytochrome P450</fullName>
    </recommendedName>
</protein>
<keyword evidence="3" id="KW-0349">Heme</keyword>
<dbReference type="PANTHER" id="PTHR24305">
    <property type="entry name" value="CYTOCHROME P450"/>
    <property type="match status" value="1"/>
</dbReference>
<dbReference type="PRINTS" id="PR00463">
    <property type="entry name" value="EP450I"/>
</dbReference>
<sequence length="546" mass="62178">MGQLHQTNSPKAGLTAFEHLSSNSSGQDMAQEPAIWSRQYTTVQLLVLFLTLVFVTIIRRRYFSPLSHIPGPFLASFSRLWHMRYIIRGDQQMVLAKAHEKYGPFVRIANDEVSVCHENAVKSLLIAPLHKSKWYKIFVLPDYRTPGPLGFRDPKEKLRLNMSFRQGFDAKYVIRSEPYMDDVLVKLLSWLDKSSEEKTSLRLGEFFSYAAYDVTGEVTFSQSFGFTEKGEDIGGAIAVNEAMELFFVLFGYIRYVSYIFCNPLTTWLGVLPLGYMGEKAKSALAERKKNPDARFDIAAHWFRALEKNGPTKIWNEGMVVASAISNLGAGSDTISCAMQSFVYHLIRHSNAWQRMRDEIDSAQKEGRCQDQIVTYDDAAKLPFLQANIKEALRIFAPVPMGLPRVVPKSGTKLGDITFTEGTVLSCNPYVLHTSKHLWGPDAAEYNPDRWLGPDAANLERFFCPWGAGWASCPGQHIARIQMSKMAVSFARLMRETQQRILIGVIQANLVRDYDFRQVNPEEEWEYKAYFTVVPHGWPVYVTKREK</sequence>
<dbReference type="InterPro" id="IPR036396">
    <property type="entry name" value="Cyt_P450_sf"/>
</dbReference>
<dbReference type="SUPFAM" id="SSF48264">
    <property type="entry name" value="Cytochrome P450"/>
    <property type="match status" value="1"/>
</dbReference>
<accession>A0ABR4E4E2</accession>
<dbReference type="Gene3D" id="1.10.630.10">
    <property type="entry name" value="Cytochrome P450"/>
    <property type="match status" value="1"/>
</dbReference>
<dbReference type="Proteomes" id="UP001600888">
    <property type="component" value="Unassembled WGS sequence"/>
</dbReference>
<dbReference type="Pfam" id="PF00067">
    <property type="entry name" value="p450"/>
    <property type="match status" value="1"/>
</dbReference>
<evidence type="ECO:0000256" key="1">
    <source>
        <dbReference type="ARBA" id="ARBA00001971"/>
    </source>
</evidence>
<comment type="caution">
    <text evidence="7">The sequence shown here is derived from an EMBL/GenBank/DDBJ whole genome shotgun (WGS) entry which is preliminary data.</text>
</comment>
<keyword evidence="6" id="KW-1133">Transmembrane helix</keyword>
<proteinExistence type="inferred from homology"/>
<organism evidence="7 8">
    <name type="scientific">Diaporthe vaccinii</name>
    <dbReference type="NCBI Taxonomy" id="105482"/>
    <lineage>
        <taxon>Eukaryota</taxon>
        <taxon>Fungi</taxon>
        <taxon>Dikarya</taxon>
        <taxon>Ascomycota</taxon>
        <taxon>Pezizomycotina</taxon>
        <taxon>Sordariomycetes</taxon>
        <taxon>Sordariomycetidae</taxon>
        <taxon>Diaporthales</taxon>
        <taxon>Diaporthaceae</taxon>
        <taxon>Diaporthe</taxon>
        <taxon>Diaporthe eres species complex</taxon>
    </lineage>
</organism>
<gene>
    <name evidence="7" type="ORF">FJTKL_00131</name>
</gene>
<dbReference type="InterPro" id="IPR050121">
    <property type="entry name" value="Cytochrome_P450_monoxygenase"/>
</dbReference>
<dbReference type="InterPro" id="IPR002401">
    <property type="entry name" value="Cyt_P450_E_grp-I"/>
</dbReference>
<dbReference type="InterPro" id="IPR001128">
    <property type="entry name" value="Cyt_P450"/>
</dbReference>
<reference evidence="7 8" key="1">
    <citation type="submission" date="2024-03" db="EMBL/GenBank/DDBJ databases">
        <title>A high-quality draft genome sequence of Diaporthe vaccinii, a causative agent of upright dieback and viscid rot disease in cranberry plants.</title>
        <authorList>
            <person name="Sarrasin M."/>
            <person name="Lang B.F."/>
            <person name="Burger G."/>
        </authorList>
    </citation>
    <scope>NUCLEOTIDE SEQUENCE [LARGE SCALE GENOMIC DNA]</scope>
    <source>
        <strain evidence="7 8">IS7</strain>
    </source>
</reference>
<comment type="cofactor">
    <cofactor evidence="1">
        <name>heme</name>
        <dbReference type="ChEBI" id="CHEBI:30413"/>
    </cofactor>
</comment>
<evidence type="ECO:0000256" key="5">
    <source>
        <dbReference type="ARBA" id="ARBA00023004"/>
    </source>
</evidence>
<keyword evidence="6" id="KW-0472">Membrane</keyword>
<keyword evidence="8" id="KW-1185">Reference proteome</keyword>
<name>A0ABR4E4E2_9PEZI</name>
<evidence type="ECO:0000256" key="2">
    <source>
        <dbReference type="ARBA" id="ARBA00010617"/>
    </source>
</evidence>
<keyword evidence="6" id="KW-0812">Transmembrane</keyword>
<evidence type="ECO:0008006" key="9">
    <source>
        <dbReference type="Google" id="ProtNLM"/>
    </source>
</evidence>
<dbReference type="EMBL" id="JBAWTH010000102">
    <property type="protein sequence ID" value="KAL2277291.1"/>
    <property type="molecule type" value="Genomic_DNA"/>
</dbReference>
<evidence type="ECO:0000256" key="6">
    <source>
        <dbReference type="SAM" id="Phobius"/>
    </source>
</evidence>
<dbReference type="PRINTS" id="PR00385">
    <property type="entry name" value="P450"/>
</dbReference>